<dbReference type="NCBIfam" id="TIGR00254">
    <property type="entry name" value="GGDEF"/>
    <property type="match status" value="1"/>
</dbReference>
<keyword evidence="6" id="KW-1185">Reference proteome</keyword>
<evidence type="ECO:0000256" key="3">
    <source>
        <dbReference type="SAM" id="Coils"/>
    </source>
</evidence>
<dbReference type="GO" id="GO:0052621">
    <property type="term" value="F:diguanylate cyclase activity"/>
    <property type="evidence" value="ECO:0007669"/>
    <property type="project" value="UniProtKB-EC"/>
</dbReference>
<evidence type="ECO:0000313" key="5">
    <source>
        <dbReference type="EMBL" id="GGC97416.1"/>
    </source>
</evidence>
<dbReference type="Pfam" id="PF00990">
    <property type="entry name" value="GGDEF"/>
    <property type="match status" value="1"/>
</dbReference>
<evidence type="ECO:0000256" key="2">
    <source>
        <dbReference type="ARBA" id="ARBA00034247"/>
    </source>
</evidence>
<name>A0A8J2Y747_9PROT</name>
<dbReference type="AlphaFoldDB" id="A0A8J2Y747"/>
<comment type="caution">
    <text evidence="5">The sequence shown here is derived from an EMBL/GenBank/DDBJ whole genome shotgun (WGS) entry which is preliminary data.</text>
</comment>
<dbReference type="InterPro" id="IPR043128">
    <property type="entry name" value="Rev_trsase/Diguanyl_cyclase"/>
</dbReference>
<keyword evidence="3" id="KW-0175">Coiled coil</keyword>
<dbReference type="PANTHER" id="PTHR45138">
    <property type="entry name" value="REGULATORY COMPONENTS OF SENSORY TRANSDUCTION SYSTEM"/>
    <property type="match status" value="1"/>
</dbReference>
<dbReference type="CDD" id="cd01949">
    <property type="entry name" value="GGDEF"/>
    <property type="match status" value="1"/>
</dbReference>
<dbReference type="SMART" id="SM00267">
    <property type="entry name" value="GGDEF"/>
    <property type="match status" value="1"/>
</dbReference>
<reference evidence="5" key="2">
    <citation type="submission" date="2020-09" db="EMBL/GenBank/DDBJ databases">
        <authorList>
            <person name="Sun Q."/>
            <person name="Zhou Y."/>
        </authorList>
    </citation>
    <scope>NUCLEOTIDE SEQUENCE</scope>
    <source>
        <strain evidence="5">CGMCC 1.12921</strain>
    </source>
</reference>
<gene>
    <name evidence="5" type="primary">dgcA</name>
    <name evidence="5" type="ORF">GCM10011342_02920</name>
</gene>
<dbReference type="SUPFAM" id="SSF55073">
    <property type="entry name" value="Nucleotide cyclase"/>
    <property type="match status" value="1"/>
</dbReference>
<dbReference type="InterPro" id="IPR050469">
    <property type="entry name" value="Diguanylate_Cyclase"/>
</dbReference>
<dbReference type="Gene3D" id="3.30.70.270">
    <property type="match status" value="1"/>
</dbReference>
<organism evidence="5 6">
    <name type="scientific">Aquisalinus flavus</name>
    <dbReference type="NCBI Taxonomy" id="1526572"/>
    <lineage>
        <taxon>Bacteria</taxon>
        <taxon>Pseudomonadati</taxon>
        <taxon>Pseudomonadota</taxon>
        <taxon>Alphaproteobacteria</taxon>
        <taxon>Parvularculales</taxon>
        <taxon>Parvularculaceae</taxon>
        <taxon>Aquisalinus</taxon>
    </lineage>
</organism>
<evidence type="ECO:0000259" key="4">
    <source>
        <dbReference type="PROSITE" id="PS50887"/>
    </source>
</evidence>
<dbReference type="PROSITE" id="PS50887">
    <property type="entry name" value="GGDEF"/>
    <property type="match status" value="1"/>
</dbReference>
<dbReference type="Proteomes" id="UP000613582">
    <property type="component" value="Unassembled WGS sequence"/>
</dbReference>
<dbReference type="InterPro" id="IPR000160">
    <property type="entry name" value="GGDEF_dom"/>
</dbReference>
<protein>
    <recommendedName>
        <fullName evidence="1">diguanylate cyclase</fullName>
        <ecNumber evidence="1">2.7.7.65</ecNumber>
    </recommendedName>
</protein>
<dbReference type="EMBL" id="BMGH01000001">
    <property type="protein sequence ID" value="GGC97416.1"/>
    <property type="molecule type" value="Genomic_DNA"/>
</dbReference>
<proteinExistence type="predicted"/>
<dbReference type="EC" id="2.7.7.65" evidence="1"/>
<accession>A0A8J2Y747</accession>
<evidence type="ECO:0000313" key="6">
    <source>
        <dbReference type="Proteomes" id="UP000613582"/>
    </source>
</evidence>
<reference evidence="5" key="1">
    <citation type="journal article" date="2014" name="Int. J. Syst. Evol. Microbiol.">
        <title>Complete genome sequence of Corynebacterium casei LMG S-19264T (=DSM 44701T), isolated from a smear-ripened cheese.</title>
        <authorList>
            <consortium name="US DOE Joint Genome Institute (JGI-PGF)"/>
            <person name="Walter F."/>
            <person name="Albersmeier A."/>
            <person name="Kalinowski J."/>
            <person name="Ruckert C."/>
        </authorList>
    </citation>
    <scope>NUCLEOTIDE SEQUENCE</scope>
    <source>
        <strain evidence="5">CGMCC 1.12921</strain>
    </source>
</reference>
<feature type="domain" description="GGDEF" evidence="4">
    <location>
        <begin position="92"/>
        <end position="221"/>
    </location>
</feature>
<evidence type="ECO:0000256" key="1">
    <source>
        <dbReference type="ARBA" id="ARBA00012528"/>
    </source>
</evidence>
<sequence>MQTLNQCDTNYSKNVLNFNSTLSVAGSSEALPPQAVLASQVRTLQQQLEEANAKIRELADLADTDPLLGLINRRAFTRELIRTIAEVGRYGLEAHLAYVDLNGLKPVNDSFGHAAGDAVLCHLAHTLSQLIRDSDTMGRLGGDEFGIILTHTDPHAAVAAMERLSRGLEKVPLLWQGHQLPVSFAWGVFELRPGQKVEQVLQEADRAMYDHKQNLKAGIRH</sequence>
<comment type="catalytic activity">
    <reaction evidence="2">
        <text>2 GTP = 3',3'-c-di-GMP + 2 diphosphate</text>
        <dbReference type="Rhea" id="RHEA:24898"/>
        <dbReference type="ChEBI" id="CHEBI:33019"/>
        <dbReference type="ChEBI" id="CHEBI:37565"/>
        <dbReference type="ChEBI" id="CHEBI:58805"/>
        <dbReference type="EC" id="2.7.7.65"/>
    </reaction>
</comment>
<dbReference type="PANTHER" id="PTHR45138:SF9">
    <property type="entry name" value="DIGUANYLATE CYCLASE DGCM-RELATED"/>
    <property type="match status" value="1"/>
</dbReference>
<dbReference type="InterPro" id="IPR029787">
    <property type="entry name" value="Nucleotide_cyclase"/>
</dbReference>
<feature type="coiled-coil region" evidence="3">
    <location>
        <begin position="34"/>
        <end position="64"/>
    </location>
</feature>